<keyword evidence="1" id="KW-0472">Membrane</keyword>
<organism evidence="2">
    <name type="scientific">Acinetobacter sp. A1-4-2</name>
    <dbReference type="NCBI Taxonomy" id="3156489"/>
    <lineage>
        <taxon>Bacteria</taxon>
        <taxon>Pseudomonadati</taxon>
        <taxon>Pseudomonadota</taxon>
        <taxon>Gammaproteobacteria</taxon>
        <taxon>Moraxellales</taxon>
        <taxon>Moraxellaceae</taxon>
        <taxon>Acinetobacter</taxon>
    </lineage>
</organism>
<evidence type="ECO:0000313" key="2">
    <source>
        <dbReference type="EMBL" id="XBU16496.1"/>
    </source>
</evidence>
<dbReference type="EMBL" id="CP157981">
    <property type="protein sequence ID" value="XBU16496.1"/>
    <property type="molecule type" value="Genomic_DNA"/>
</dbReference>
<reference evidence="2" key="1">
    <citation type="submission" date="2024-06" db="EMBL/GenBank/DDBJ databases">
        <authorList>
            <person name="Song Z."/>
        </authorList>
    </citation>
    <scope>NUCLEOTIDE SEQUENCE</scope>
    <source>
        <strain evidence="2">A1-4-2</strain>
    </source>
</reference>
<dbReference type="InterPro" id="IPR008473">
    <property type="entry name" value="Phage_holin_3_7"/>
</dbReference>
<sequence>MIEHLFQFIALIAYLFCAFRIICYNRNGSDFHRGYAWLAAMLIAACMGQTVHILFFKDPVTIWDAFFAALLAVLIYKTKGNVAKLIWSPA</sequence>
<name>A0AAU7SZK2_9GAMM</name>
<keyword evidence="1" id="KW-1133">Transmembrane helix</keyword>
<feature type="transmembrane region" description="Helical" evidence="1">
    <location>
        <begin position="6"/>
        <end position="23"/>
    </location>
</feature>
<proteinExistence type="predicted"/>
<feature type="transmembrane region" description="Helical" evidence="1">
    <location>
        <begin position="60"/>
        <end position="76"/>
    </location>
</feature>
<keyword evidence="1" id="KW-0812">Transmembrane</keyword>
<dbReference type="Pfam" id="PF05449">
    <property type="entry name" value="Phage_holin_3_7"/>
    <property type="match status" value="1"/>
</dbReference>
<protein>
    <submittedName>
        <fullName evidence="2">Phage holin family protein</fullName>
    </submittedName>
</protein>
<evidence type="ECO:0000256" key="1">
    <source>
        <dbReference type="SAM" id="Phobius"/>
    </source>
</evidence>
<gene>
    <name evidence="2" type="ORF">ABJ384_04850</name>
</gene>
<accession>A0AAU7SZK2</accession>
<dbReference type="RefSeq" id="WP_068911220.1">
    <property type="nucleotide sequence ID" value="NZ_CP157981.1"/>
</dbReference>
<dbReference type="AlphaFoldDB" id="A0AAU7SZK2"/>
<feature type="transmembrane region" description="Helical" evidence="1">
    <location>
        <begin position="35"/>
        <end position="54"/>
    </location>
</feature>